<dbReference type="InParanoid" id="A0A1Y2GLC1"/>
<protein>
    <recommendedName>
        <fullName evidence="13">Mannosyltransferase putative-domain-containing protein</fullName>
    </recommendedName>
</protein>
<evidence type="ECO:0000313" key="12">
    <source>
        <dbReference type="Proteomes" id="UP000193648"/>
    </source>
</evidence>
<feature type="region of interest" description="Disordered" evidence="9">
    <location>
        <begin position="142"/>
        <end position="163"/>
    </location>
</feature>
<gene>
    <name evidence="11" type="ORF">BCR41DRAFT_354825</name>
</gene>
<dbReference type="OrthoDB" id="430354at2759"/>
<keyword evidence="8 10" id="KW-0472">Membrane</keyword>
<evidence type="ECO:0008006" key="13">
    <source>
        <dbReference type="Google" id="ProtNLM"/>
    </source>
</evidence>
<keyword evidence="7" id="KW-0333">Golgi apparatus</keyword>
<evidence type="ECO:0000256" key="8">
    <source>
        <dbReference type="ARBA" id="ARBA00023136"/>
    </source>
</evidence>
<evidence type="ECO:0000256" key="5">
    <source>
        <dbReference type="ARBA" id="ARBA00022968"/>
    </source>
</evidence>
<keyword evidence="4 10" id="KW-0812">Transmembrane</keyword>
<dbReference type="PANTHER" id="PTHR31646">
    <property type="entry name" value="ALPHA-1,2-MANNOSYLTRANSFERASE MNN2"/>
    <property type="match status" value="1"/>
</dbReference>
<dbReference type="Proteomes" id="UP000193648">
    <property type="component" value="Unassembled WGS sequence"/>
</dbReference>
<dbReference type="GeneID" id="33566243"/>
<keyword evidence="5" id="KW-0735">Signal-anchor</keyword>
<dbReference type="RefSeq" id="XP_021880889.1">
    <property type="nucleotide sequence ID" value="XM_022024399.1"/>
</dbReference>
<proteinExistence type="inferred from homology"/>
<dbReference type="PANTHER" id="PTHR31646:SF1">
    <property type="entry name" value="ALPHA-1,2-MANNOSYLTRANSFERASE MNN2"/>
    <property type="match status" value="1"/>
</dbReference>
<dbReference type="Pfam" id="PF11051">
    <property type="entry name" value="Mannosyl_trans3"/>
    <property type="match status" value="1"/>
</dbReference>
<evidence type="ECO:0000256" key="10">
    <source>
        <dbReference type="SAM" id="Phobius"/>
    </source>
</evidence>
<evidence type="ECO:0000256" key="3">
    <source>
        <dbReference type="ARBA" id="ARBA00022679"/>
    </source>
</evidence>
<dbReference type="GO" id="GO:0000026">
    <property type="term" value="F:alpha-1,2-mannosyltransferase activity"/>
    <property type="evidence" value="ECO:0007669"/>
    <property type="project" value="TreeGrafter"/>
</dbReference>
<dbReference type="AlphaFoldDB" id="A0A1Y2GLC1"/>
<sequence length="626" mass="70492">MAFNQRRASITSSSSFAATVNPRRQSSCGYITAGTGGLPSVHNAATNLNTNHHHNNASKRQNGLHNMNPFQSSQHRDQSLKARIARTCPLLIHGTPRRRRAMLIMICAGGMIILIYFLSVLDIKISLTTVFSRSSALQLQQRSHGETMPLSQQKPELSYKNPDGTDMDPKSIFMIRDFGSPLCLKAFERLEHTLPQEIRQEREQLRNQEWKNLSKQDAYTLSLAWKRNLKQNLPNWKEFSHGWVGQGVVLGAFPDSDGKNTTANTLLQIKLIRSISSIPIEVWFERADDVSEELQESIATWGATIRSLDDNASTAVDAIVLSSDDEDGTLRSPNTPISSTDIQQFKARADRNLGQLQKALTIAALVNSGFEDIIYFSPSTLPMQSPRVVLQHPDYIRTGAVFWQHPTSFPAGDNPLWRIIQGNCDPAVYEQSWSSFALRHRDAWKGLYLAWYWLTGEEHNTYERIFSRNGNDLLRAAWIAVSRPYTIIDKMPHAGLLDLSRTKGDGMGCSLGSTLYPTPGADVLDNPRKYADEMSRQQRLYQKSYRYGDRDGFFMENQNIMMVDTGMDSLLTHAGSNDRSLHEALDSVLTIRRDPTRLILTDAYAAGLKGRVCIKIARKLKGHTHE</sequence>
<reference evidence="11 12" key="1">
    <citation type="submission" date="2016-07" db="EMBL/GenBank/DDBJ databases">
        <title>Pervasive Adenine N6-methylation of Active Genes in Fungi.</title>
        <authorList>
            <consortium name="DOE Joint Genome Institute"/>
            <person name="Mondo S.J."/>
            <person name="Dannebaum R.O."/>
            <person name="Kuo R.C."/>
            <person name="Labutti K."/>
            <person name="Haridas S."/>
            <person name="Kuo A."/>
            <person name="Salamov A."/>
            <person name="Ahrendt S.R."/>
            <person name="Lipzen A."/>
            <person name="Sullivan W."/>
            <person name="Andreopoulos W.B."/>
            <person name="Clum A."/>
            <person name="Lindquist E."/>
            <person name="Daum C."/>
            <person name="Ramamoorthy G.K."/>
            <person name="Gryganskyi A."/>
            <person name="Culley D."/>
            <person name="Magnuson J.K."/>
            <person name="James T.Y."/>
            <person name="O'Malley M.A."/>
            <person name="Stajich J.E."/>
            <person name="Spatafora J.W."/>
            <person name="Visel A."/>
            <person name="Grigoriev I.V."/>
        </authorList>
    </citation>
    <scope>NUCLEOTIDE SEQUENCE [LARGE SCALE GENOMIC DNA]</scope>
    <source>
        <strain evidence="11 12">NRRL 3116</strain>
    </source>
</reference>
<dbReference type="GO" id="GO:0046354">
    <property type="term" value="P:mannan biosynthetic process"/>
    <property type="evidence" value="ECO:0007669"/>
    <property type="project" value="TreeGrafter"/>
</dbReference>
<comment type="caution">
    <text evidence="11">The sequence shown here is derived from an EMBL/GenBank/DDBJ whole genome shotgun (WGS) entry which is preliminary data.</text>
</comment>
<comment type="similarity">
    <text evidence="2">Belongs to the MNN1/MNT family.</text>
</comment>
<name>A0A1Y2GLC1_9FUNG</name>
<keyword evidence="3" id="KW-0808">Transferase</keyword>
<feature type="transmembrane region" description="Helical" evidence="10">
    <location>
        <begin position="101"/>
        <end position="121"/>
    </location>
</feature>
<keyword evidence="6 10" id="KW-1133">Transmembrane helix</keyword>
<organism evidence="11 12">
    <name type="scientific">Lobosporangium transversale</name>
    <dbReference type="NCBI Taxonomy" id="64571"/>
    <lineage>
        <taxon>Eukaryota</taxon>
        <taxon>Fungi</taxon>
        <taxon>Fungi incertae sedis</taxon>
        <taxon>Mucoromycota</taxon>
        <taxon>Mortierellomycotina</taxon>
        <taxon>Mortierellomycetes</taxon>
        <taxon>Mortierellales</taxon>
        <taxon>Mortierellaceae</taxon>
        <taxon>Lobosporangium</taxon>
    </lineage>
</organism>
<dbReference type="EMBL" id="MCFF01000021">
    <property type="protein sequence ID" value="ORZ14411.1"/>
    <property type="molecule type" value="Genomic_DNA"/>
</dbReference>
<comment type="subcellular location">
    <subcellularLocation>
        <location evidence="1">Golgi apparatus membrane</location>
        <topology evidence="1">Single-pass type II membrane protein</topology>
    </subcellularLocation>
</comment>
<evidence type="ECO:0000256" key="2">
    <source>
        <dbReference type="ARBA" id="ARBA00009105"/>
    </source>
</evidence>
<accession>A0A1Y2GLC1</accession>
<evidence type="ECO:0000256" key="6">
    <source>
        <dbReference type="ARBA" id="ARBA00022989"/>
    </source>
</evidence>
<feature type="compositionally biased region" description="Polar residues" evidence="9">
    <location>
        <begin position="58"/>
        <end position="73"/>
    </location>
</feature>
<dbReference type="STRING" id="64571.A0A1Y2GLC1"/>
<evidence type="ECO:0000313" key="11">
    <source>
        <dbReference type="EMBL" id="ORZ14411.1"/>
    </source>
</evidence>
<dbReference type="InterPro" id="IPR022751">
    <property type="entry name" value="Alpha_mannosyltransferase"/>
</dbReference>
<evidence type="ECO:0000256" key="1">
    <source>
        <dbReference type="ARBA" id="ARBA00004323"/>
    </source>
</evidence>
<dbReference type="GO" id="GO:0000139">
    <property type="term" value="C:Golgi membrane"/>
    <property type="evidence" value="ECO:0007669"/>
    <property type="project" value="UniProtKB-SubCell"/>
</dbReference>
<evidence type="ECO:0000256" key="4">
    <source>
        <dbReference type="ARBA" id="ARBA00022692"/>
    </source>
</evidence>
<keyword evidence="12" id="KW-1185">Reference proteome</keyword>
<evidence type="ECO:0000256" key="9">
    <source>
        <dbReference type="SAM" id="MobiDB-lite"/>
    </source>
</evidence>
<feature type="region of interest" description="Disordered" evidence="9">
    <location>
        <begin position="49"/>
        <end position="78"/>
    </location>
</feature>
<evidence type="ECO:0000256" key="7">
    <source>
        <dbReference type="ARBA" id="ARBA00023034"/>
    </source>
</evidence>